<organism evidence="2 3">
    <name type="scientific">Undibacter mobilis</name>
    <dbReference type="NCBI Taxonomy" id="2292256"/>
    <lineage>
        <taxon>Bacteria</taxon>
        <taxon>Pseudomonadati</taxon>
        <taxon>Pseudomonadota</taxon>
        <taxon>Alphaproteobacteria</taxon>
        <taxon>Hyphomicrobiales</taxon>
        <taxon>Nitrobacteraceae</taxon>
        <taxon>Undibacter</taxon>
    </lineage>
</organism>
<evidence type="ECO:0000256" key="1">
    <source>
        <dbReference type="SAM" id="Phobius"/>
    </source>
</evidence>
<dbReference type="EMBL" id="QRGO01000001">
    <property type="protein sequence ID" value="RDV04248.1"/>
    <property type="molecule type" value="Genomic_DNA"/>
</dbReference>
<dbReference type="AlphaFoldDB" id="A0A371B9J1"/>
<protein>
    <submittedName>
        <fullName evidence="2">Uncharacterized protein</fullName>
    </submittedName>
</protein>
<feature type="transmembrane region" description="Helical" evidence="1">
    <location>
        <begin position="85"/>
        <end position="108"/>
    </location>
</feature>
<keyword evidence="1" id="KW-0812">Transmembrane</keyword>
<keyword evidence="1" id="KW-1133">Transmembrane helix</keyword>
<comment type="caution">
    <text evidence="2">The sequence shown here is derived from an EMBL/GenBank/DDBJ whole genome shotgun (WGS) entry which is preliminary data.</text>
</comment>
<gene>
    <name evidence="2" type="ORF">DXH78_06405</name>
</gene>
<reference evidence="3" key="1">
    <citation type="submission" date="2018-08" db="EMBL/GenBank/DDBJ databases">
        <authorList>
            <person name="Kim S.-J."/>
            <person name="Jung G.-Y."/>
        </authorList>
    </citation>
    <scope>NUCLEOTIDE SEQUENCE [LARGE SCALE GENOMIC DNA]</scope>
    <source>
        <strain evidence="3">GY_H</strain>
    </source>
</reference>
<accession>A0A371B9J1</accession>
<feature type="transmembrane region" description="Helical" evidence="1">
    <location>
        <begin position="55"/>
        <end position="73"/>
    </location>
</feature>
<keyword evidence="3" id="KW-1185">Reference proteome</keyword>
<dbReference type="RefSeq" id="WP_115516275.1">
    <property type="nucleotide sequence ID" value="NZ_QRGO01000001.1"/>
</dbReference>
<sequence>MRRWLRPLWVFLALLFLLEAWLWDHLSPVVARIVGFIPWAALKQRLAQAIERLSPWATLIVFVLPLVVLLLPLKFIEVYFLATGQWLGAIAVIVVAKLVGVGVTAFIFDATRDKLLQMAWFRALYEWMLRVRAWAHAVTEPVRVRMRDIAAMIRSARGGRFLRWLSRLRRAAFRRAA</sequence>
<evidence type="ECO:0000313" key="2">
    <source>
        <dbReference type="EMBL" id="RDV04248.1"/>
    </source>
</evidence>
<dbReference type="Proteomes" id="UP000263993">
    <property type="component" value="Unassembled WGS sequence"/>
</dbReference>
<evidence type="ECO:0000313" key="3">
    <source>
        <dbReference type="Proteomes" id="UP000263993"/>
    </source>
</evidence>
<keyword evidence="1" id="KW-0472">Membrane</keyword>
<proteinExistence type="predicted"/>
<dbReference type="OrthoDB" id="7273660at2"/>
<name>A0A371B9J1_9BRAD</name>